<keyword evidence="1" id="KW-1133">Transmembrane helix</keyword>
<keyword evidence="1" id="KW-0472">Membrane</keyword>
<keyword evidence="1" id="KW-0812">Transmembrane</keyword>
<protein>
    <submittedName>
        <fullName evidence="2">Uncharacterized protein</fullName>
    </submittedName>
</protein>
<dbReference type="AlphaFoldDB" id="A0A6C0J7A3"/>
<feature type="transmembrane region" description="Helical" evidence="1">
    <location>
        <begin position="49"/>
        <end position="68"/>
    </location>
</feature>
<evidence type="ECO:0000256" key="1">
    <source>
        <dbReference type="SAM" id="Phobius"/>
    </source>
</evidence>
<dbReference type="EMBL" id="MN740346">
    <property type="protein sequence ID" value="QHU01539.1"/>
    <property type="molecule type" value="Genomic_DNA"/>
</dbReference>
<feature type="transmembrane region" description="Helical" evidence="1">
    <location>
        <begin position="18"/>
        <end position="37"/>
    </location>
</feature>
<proteinExistence type="predicted"/>
<accession>A0A6C0J7A3</accession>
<reference evidence="2" key="1">
    <citation type="journal article" date="2020" name="Nature">
        <title>Giant virus diversity and host interactions through global metagenomics.</title>
        <authorList>
            <person name="Schulz F."/>
            <person name="Roux S."/>
            <person name="Paez-Espino D."/>
            <person name="Jungbluth S."/>
            <person name="Walsh D.A."/>
            <person name="Denef V.J."/>
            <person name="McMahon K.D."/>
            <person name="Konstantinidis K.T."/>
            <person name="Eloe-Fadrosh E.A."/>
            <person name="Kyrpides N.C."/>
            <person name="Woyke T."/>
        </authorList>
    </citation>
    <scope>NUCLEOTIDE SEQUENCE</scope>
    <source>
        <strain evidence="2">GVMAG-M-3300025874-2</strain>
    </source>
</reference>
<organism evidence="2">
    <name type="scientific">viral metagenome</name>
    <dbReference type="NCBI Taxonomy" id="1070528"/>
    <lineage>
        <taxon>unclassified sequences</taxon>
        <taxon>metagenomes</taxon>
        <taxon>organismal metagenomes</taxon>
    </lineage>
</organism>
<sequence length="208" mass="23474">MNKEIIDIIKARIQDNSFICKHSLILSFLLTILILFLRNGLAINKAMDVIFPALLFIIIYVVMNNLAYCTTSVDIIKKLYSDILNVRQSYNDLVNDELFESIKNIDVLKKKQKKISVEVKKLEKKTKDDKKEKEEFSLINTLEDDLASSDFTDNNIGCFLAKDILCSGKPKPENIVAPVPGPQWQVQTATAVSNRLSSGQYVSANCLV</sequence>
<name>A0A6C0J7A3_9ZZZZ</name>
<evidence type="ECO:0000313" key="2">
    <source>
        <dbReference type="EMBL" id="QHU01539.1"/>
    </source>
</evidence>